<feature type="transmembrane region" description="Helical" evidence="1">
    <location>
        <begin position="12"/>
        <end position="30"/>
    </location>
</feature>
<evidence type="ECO:0000256" key="1">
    <source>
        <dbReference type="SAM" id="Phobius"/>
    </source>
</evidence>
<accession>A0A330MAC2</accession>
<organism evidence="2 3">
    <name type="scientific">Shewanella benthica</name>
    <dbReference type="NCBI Taxonomy" id="43661"/>
    <lineage>
        <taxon>Bacteria</taxon>
        <taxon>Pseudomonadati</taxon>
        <taxon>Pseudomonadota</taxon>
        <taxon>Gammaproteobacteria</taxon>
        <taxon>Alteromonadales</taxon>
        <taxon>Shewanellaceae</taxon>
        <taxon>Shewanella</taxon>
    </lineage>
</organism>
<dbReference type="KEGG" id="sbk:SHEWBE_3977"/>
<evidence type="ECO:0000313" key="2">
    <source>
        <dbReference type="EMBL" id="SQH77940.1"/>
    </source>
</evidence>
<protein>
    <submittedName>
        <fullName evidence="2">Extracellular solute-binding protein, family 7 (Modular protein)</fullName>
    </submittedName>
</protein>
<keyword evidence="1" id="KW-0472">Membrane</keyword>
<dbReference type="RefSeq" id="WP_197713514.1">
    <property type="nucleotide sequence ID" value="NZ_LS483452.1"/>
</dbReference>
<sequence>MNQLEKITELIGRGVSWCTLFIVLMTLAVVPDEVMKELAKVSKLVIKEQSEQDETMKKVYDAYMEYRVGVRKYHLISEDAYSRLRP</sequence>
<keyword evidence="1" id="KW-0812">Transmembrane</keyword>
<dbReference type="Proteomes" id="UP000250123">
    <property type="component" value="Chromosome SHEWBE"/>
</dbReference>
<evidence type="ECO:0000313" key="3">
    <source>
        <dbReference type="Proteomes" id="UP000250123"/>
    </source>
</evidence>
<dbReference type="EMBL" id="LS483452">
    <property type="protein sequence ID" value="SQH77940.1"/>
    <property type="molecule type" value="Genomic_DNA"/>
</dbReference>
<dbReference type="AlphaFoldDB" id="A0A330MAC2"/>
<keyword evidence="1" id="KW-1133">Transmembrane helix</keyword>
<name>A0A330MAC2_9GAMM</name>
<proteinExistence type="predicted"/>
<reference evidence="3" key="1">
    <citation type="submission" date="2018-06" db="EMBL/GenBank/DDBJ databases">
        <authorList>
            <person name="Cea G.-C."/>
            <person name="William W."/>
        </authorList>
    </citation>
    <scope>NUCLEOTIDE SEQUENCE [LARGE SCALE GENOMIC DNA]</scope>
    <source>
        <strain evidence="3">DB21MT-2</strain>
    </source>
</reference>
<gene>
    <name evidence="2" type="ORF">SHEWBE_3977</name>
</gene>